<dbReference type="AlphaFoldDB" id="A0A0K8R6I3"/>
<protein>
    <submittedName>
        <fullName evidence="6">Putative sodium bicarbonate cotransporter</fullName>
    </submittedName>
</protein>
<sequence>MDQQITAVIINRKENKLKKGCGYHLDLLVLSVLIAICSRPRTPLVCGGHCARHDPRQLASHGVRVFGAPARSPSSSESESRG</sequence>
<dbReference type="EMBL" id="GADI01007162">
    <property type="protein sequence ID" value="JAA66646.1"/>
    <property type="molecule type" value="mRNA"/>
</dbReference>
<evidence type="ECO:0000256" key="1">
    <source>
        <dbReference type="ARBA" id="ARBA00004141"/>
    </source>
</evidence>
<comment type="subcellular location">
    <subcellularLocation>
        <location evidence="1">Membrane</location>
        <topology evidence="1">Multi-pass membrane protein</topology>
    </subcellularLocation>
</comment>
<dbReference type="PANTHER" id="PTHR11453:SF36">
    <property type="entry name" value="ANION EXCHANGE PROTEIN"/>
    <property type="match status" value="1"/>
</dbReference>
<organism evidence="6">
    <name type="scientific">Ixodes ricinus</name>
    <name type="common">Common tick</name>
    <name type="synonym">Acarus ricinus</name>
    <dbReference type="NCBI Taxonomy" id="34613"/>
    <lineage>
        <taxon>Eukaryota</taxon>
        <taxon>Metazoa</taxon>
        <taxon>Ecdysozoa</taxon>
        <taxon>Arthropoda</taxon>
        <taxon>Chelicerata</taxon>
        <taxon>Arachnida</taxon>
        <taxon>Acari</taxon>
        <taxon>Parasitiformes</taxon>
        <taxon>Ixodida</taxon>
        <taxon>Ixodoidea</taxon>
        <taxon>Ixodidae</taxon>
        <taxon>Ixodinae</taxon>
        <taxon>Ixodes</taxon>
    </lineage>
</organism>
<keyword evidence="4" id="KW-0472">Membrane</keyword>
<dbReference type="GO" id="GO:0051453">
    <property type="term" value="P:regulation of intracellular pH"/>
    <property type="evidence" value="ECO:0007669"/>
    <property type="project" value="TreeGrafter"/>
</dbReference>
<feature type="domain" description="Bicarbonate transporter-like transmembrane" evidence="5">
    <location>
        <begin position="1"/>
        <end position="47"/>
    </location>
</feature>
<keyword evidence="2" id="KW-0812">Transmembrane</keyword>
<name>A0A0K8R6I3_IXORI</name>
<evidence type="ECO:0000256" key="3">
    <source>
        <dbReference type="ARBA" id="ARBA00022989"/>
    </source>
</evidence>
<evidence type="ECO:0000256" key="4">
    <source>
        <dbReference type="ARBA" id="ARBA00023136"/>
    </source>
</evidence>
<dbReference type="GO" id="GO:0008510">
    <property type="term" value="F:sodium:bicarbonate symporter activity"/>
    <property type="evidence" value="ECO:0007669"/>
    <property type="project" value="TreeGrafter"/>
</dbReference>
<reference evidence="6" key="1">
    <citation type="submission" date="2012-12" db="EMBL/GenBank/DDBJ databases">
        <title>Identification and characterization of a phenylalanine ammonia-lyase gene family in Isatis indigotica Fort.</title>
        <authorList>
            <person name="Liu Q."/>
            <person name="Chen J."/>
            <person name="Zhou X."/>
            <person name="Di P."/>
            <person name="Xiao Y."/>
            <person name="Xuan H."/>
            <person name="Zhang L."/>
            <person name="Chen W."/>
        </authorList>
    </citation>
    <scope>NUCLEOTIDE SEQUENCE</scope>
    <source>
        <tissue evidence="6">Salivary gland</tissue>
    </source>
</reference>
<dbReference type="PANTHER" id="PTHR11453">
    <property type="entry name" value="ANION EXCHANGE PROTEIN"/>
    <property type="match status" value="1"/>
</dbReference>
<proteinExistence type="evidence at transcript level"/>
<dbReference type="InterPro" id="IPR011531">
    <property type="entry name" value="HCO3_transpt-like_TM_dom"/>
</dbReference>
<keyword evidence="3" id="KW-1133">Transmembrane helix</keyword>
<evidence type="ECO:0000259" key="5">
    <source>
        <dbReference type="Pfam" id="PF00955"/>
    </source>
</evidence>
<dbReference type="GO" id="GO:0005886">
    <property type="term" value="C:plasma membrane"/>
    <property type="evidence" value="ECO:0007669"/>
    <property type="project" value="TreeGrafter"/>
</dbReference>
<dbReference type="GO" id="GO:0005452">
    <property type="term" value="F:solute:inorganic anion antiporter activity"/>
    <property type="evidence" value="ECO:0007669"/>
    <property type="project" value="InterPro"/>
</dbReference>
<dbReference type="Pfam" id="PF00955">
    <property type="entry name" value="HCO3_cotransp"/>
    <property type="match status" value="1"/>
</dbReference>
<evidence type="ECO:0000313" key="6">
    <source>
        <dbReference type="EMBL" id="JAA66646.1"/>
    </source>
</evidence>
<dbReference type="InterPro" id="IPR003020">
    <property type="entry name" value="HCO3_transpt_euk"/>
</dbReference>
<dbReference type="GO" id="GO:0006820">
    <property type="term" value="P:monoatomic anion transport"/>
    <property type="evidence" value="ECO:0007669"/>
    <property type="project" value="InterPro"/>
</dbReference>
<accession>A0A0K8R6I3</accession>
<evidence type="ECO:0000256" key="2">
    <source>
        <dbReference type="ARBA" id="ARBA00022692"/>
    </source>
</evidence>